<dbReference type="AlphaFoldDB" id="M6W165"/>
<sequence length="49" mass="5893">MLKLTVLYFIEINNTETFLKFSELKTPFYDSINSENILNKRFIQSFRKG</sequence>
<name>M6W165_LEPBO</name>
<accession>M6W165</accession>
<evidence type="ECO:0000313" key="1">
    <source>
        <dbReference type="EMBL" id="EMO61161.1"/>
    </source>
</evidence>
<dbReference type="Proteomes" id="UP000012159">
    <property type="component" value="Unassembled WGS sequence"/>
</dbReference>
<dbReference type="EMBL" id="AKWF02000105">
    <property type="protein sequence ID" value="EMO61161.1"/>
    <property type="molecule type" value="Genomic_DNA"/>
</dbReference>
<reference evidence="1 2" key="1">
    <citation type="submission" date="2013-01" db="EMBL/GenBank/DDBJ databases">
        <authorList>
            <person name="Harkins D.M."/>
            <person name="Durkin A.S."/>
            <person name="Brinkac L.M."/>
            <person name="Haft D.H."/>
            <person name="Selengut J.D."/>
            <person name="Sanka R."/>
            <person name="DePew J."/>
            <person name="Purushe J."/>
            <person name="Picardeau M."/>
            <person name="Werts C."/>
            <person name="Goarant C."/>
            <person name="Vinetz J.M."/>
            <person name="Sutton G.G."/>
            <person name="Nierman W.C."/>
            <person name="Fouts D.E."/>
        </authorList>
    </citation>
    <scope>NUCLEOTIDE SEQUENCE [LARGE SCALE GENOMIC DNA]</scope>
    <source>
        <strain evidence="1 2">200901868</strain>
    </source>
</reference>
<evidence type="ECO:0000313" key="2">
    <source>
        <dbReference type="Proteomes" id="UP000012159"/>
    </source>
</evidence>
<organism evidence="1 2">
    <name type="scientific">Leptospira borgpetersenii serovar Pomona str. 200901868</name>
    <dbReference type="NCBI Taxonomy" id="1192866"/>
    <lineage>
        <taxon>Bacteria</taxon>
        <taxon>Pseudomonadati</taxon>
        <taxon>Spirochaetota</taxon>
        <taxon>Spirochaetia</taxon>
        <taxon>Leptospirales</taxon>
        <taxon>Leptospiraceae</taxon>
        <taxon>Leptospira</taxon>
    </lineage>
</organism>
<protein>
    <submittedName>
        <fullName evidence="1">Uncharacterized protein</fullName>
    </submittedName>
</protein>
<proteinExistence type="predicted"/>
<gene>
    <name evidence="1" type="ORF">LEP1GSC133_1454</name>
</gene>
<comment type="caution">
    <text evidence="1">The sequence shown here is derived from an EMBL/GenBank/DDBJ whole genome shotgun (WGS) entry which is preliminary data.</text>
</comment>